<keyword evidence="2" id="KW-1185">Reference proteome</keyword>
<proteinExistence type="predicted"/>
<dbReference type="AlphaFoldDB" id="A0A391NWE8"/>
<feature type="non-terminal residue" evidence="1">
    <location>
        <position position="1"/>
    </location>
</feature>
<gene>
    <name evidence="1" type="ORF">KIPB_016819</name>
</gene>
<dbReference type="EMBL" id="BDIP01010646">
    <property type="protein sequence ID" value="GCA65307.1"/>
    <property type="molecule type" value="Genomic_DNA"/>
</dbReference>
<evidence type="ECO:0000313" key="2">
    <source>
        <dbReference type="Proteomes" id="UP000265618"/>
    </source>
</evidence>
<organism evidence="1 2">
    <name type="scientific">Kipferlia bialata</name>
    <dbReference type="NCBI Taxonomy" id="797122"/>
    <lineage>
        <taxon>Eukaryota</taxon>
        <taxon>Metamonada</taxon>
        <taxon>Carpediemonas-like organisms</taxon>
        <taxon>Kipferlia</taxon>
    </lineage>
</organism>
<feature type="non-terminal residue" evidence="1">
    <location>
        <position position="20"/>
    </location>
</feature>
<protein>
    <submittedName>
        <fullName evidence="1">Uncharacterized protein</fullName>
    </submittedName>
</protein>
<reference evidence="1 2" key="1">
    <citation type="journal article" date="2018" name="PLoS ONE">
        <title>The draft genome of Kipferlia bialata reveals reductive genome evolution in fornicate parasites.</title>
        <authorList>
            <person name="Tanifuji G."/>
            <person name="Takabayashi S."/>
            <person name="Kume K."/>
            <person name="Takagi M."/>
            <person name="Nakayama T."/>
            <person name="Kamikawa R."/>
            <person name="Inagaki Y."/>
            <person name="Hashimoto T."/>
        </authorList>
    </citation>
    <scope>NUCLEOTIDE SEQUENCE [LARGE SCALE GENOMIC DNA]</scope>
    <source>
        <strain evidence="1">NY0173</strain>
    </source>
</reference>
<dbReference type="Proteomes" id="UP000265618">
    <property type="component" value="Unassembled WGS sequence"/>
</dbReference>
<comment type="caution">
    <text evidence="1">The sequence shown here is derived from an EMBL/GenBank/DDBJ whole genome shotgun (WGS) entry which is preliminary data.</text>
</comment>
<evidence type="ECO:0000313" key="1">
    <source>
        <dbReference type="EMBL" id="GCA65307.1"/>
    </source>
</evidence>
<name>A0A391NWE8_9EUKA</name>
<sequence>TPDALVAAVEAESDRLWCLS</sequence>
<accession>A0A391NWE8</accession>